<dbReference type="InterPro" id="IPR018857">
    <property type="entry name" value="TORC1_cplx_su_TCO89"/>
</dbReference>
<proteinExistence type="predicted"/>
<feature type="compositionally biased region" description="Polar residues" evidence="1">
    <location>
        <begin position="51"/>
        <end position="83"/>
    </location>
</feature>
<dbReference type="GO" id="GO:0031931">
    <property type="term" value="C:TORC1 complex"/>
    <property type="evidence" value="ECO:0007669"/>
    <property type="project" value="InterPro"/>
</dbReference>
<accession>A0A9P8PYC6</accession>
<evidence type="ECO:0000313" key="2">
    <source>
        <dbReference type="EMBL" id="KAH3679872.1"/>
    </source>
</evidence>
<dbReference type="PANTHER" id="PTHR22794:SF2">
    <property type="entry name" value="THAP DOMAIN-CONTAINING PROTEIN 11"/>
    <property type="match status" value="1"/>
</dbReference>
<feature type="compositionally biased region" description="Polar residues" evidence="1">
    <location>
        <begin position="15"/>
        <end position="29"/>
    </location>
</feature>
<keyword evidence="3" id="KW-1185">Reference proteome</keyword>
<feature type="region of interest" description="Disordered" evidence="1">
    <location>
        <begin position="116"/>
        <end position="149"/>
    </location>
</feature>
<reference evidence="2" key="1">
    <citation type="journal article" date="2021" name="Open Biol.">
        <title>Shared evolutionary footprints suggest mitochondrial oxidative damage underlies multiple complex I losses in fungi.</title>
        <authorList>
            <person name="Schikora-Tamarit M.A."/>
            <person name="Marcet-Houben M."/>
            <person name="Nosek J."/>
            <person name="Gabaldon T."/>
        </authorList>
    </citation>
    <scope>NUCLEOTIDE SEQUENCE</scope>
    <source>
        <strain evidence="2">CBS6341</strain>
    </source>
</reference>
<dbReference type="AlphaFoldDB" id="A0A9P8PYC6"/>
<dbReference type="GO" id="GO:0000329">
    <property type="term" value="C:fungal-type vacuole membrane"/>
    <property type="evidence" value="ECO:0007669"/>
    <property type="project" value="TreeGrafter"/>
</dbReference>
<protein>
    <submittedName>
        <fullName evidence="2">Uncharacterized protein</fullName>
    </submittedName>
</protein>
<sequence>MKKSQQLSDKRPAKQFSTRNPARSASYGRNLNKLGRITSLEEMHQRPGLNRSKSSDGIQNRRNKSFNKLSTLQPLRTKSHQLLPTRGSSKIVIELDKDEESSDDEGNKRVVQYVEEEEVESFSDDETSVNKNDKKKNNPYSTNNNNIIINDKNSSIADKQSQIRQEFSNPNVQKIIDQHKTNDIASPKKLSQDDIGRVKLKEQAQPLMLSEQNPKPNNNQHQKKVDRDTFTRAAENNSVPNDYYHNMILSQSTGAVRDFGDQPFKNSLIQMEQVKNVDTLQYIHSNDNINGTFKSVGNSSNSLKQFTVQTSNQKLGTSQDSSSLLSFKAGNGITMKSANNLSRQQQYANQFPNSSGFQGSLSSTPNNFNQFLKTNGSNIETRTQQRLWLQRESSLLDVTSANSTNQQSNNPQIRREFERISRELLNVRRFSNPLADAIKRVHIPNNKAKDHESIMEMTQERLQNFKTDEIQSKLTKLWIAGDSVSKPTPSVNYGLNESGSQDYFQHRPQPIFSPQNSYANNLTSQRVSMPPTTRAVDRAHINSTENMKIDLNAIRVNDEHSQKLI</sequence>
<feature type="region of interest" description="Disordered" evidence="1">
    <location>
        <begin position="208"/>
        <end position="227"/>
    </location>
</feature>
<evidence type="ECO:0000256" key="1">
    <source>
        <dbReference type="SAM" id="MobiDB-lite"/>
    </source>
</evidence>
<dbReference type="OrthoDB" id="5430106at2759"/>
<dbReference type="Pfam" id="PF10452">
    <property type="entry name" value="TCO89"/>
    <property type="match status" value="1"/>
</dbReference>
<name>A0A9P8PYC6_9ASCO</name>
<dbReference type="GO" id="GO:0031929">
    <property type="term" value="P:TOR signaling"/>
    <property type="evidence" value="ECO:0007669"/>
    <property type="project" value="InterPro"/>
</dbReference>
<dbReference type="Proteomes" id="UP000769528">
    <property type="component" value="Unassembled WGS sequence"/>
</dbReference>
<organism evidence="2 3">
    <name type="scientific">Wickerhamomyces mucosus</name>
    <dbReference type="NCBI Taxonomy" id="1378264"/>
    <lineage>
        <taxon>Eukaryota</taxon>
        <taxon>Fungi</taxon>
        <taxon>Dikarya</taxon>
        <taxon>Ascomycota</taxon>
        <taxon>Saccharomycotina</taxon>
        <taxon>Saccharomycetes</taxon>
        <taxon>Phaffomycetales</taxon>
        <taxon>Wickerhamomycetaceae</taxon>
        <taxon>Wickerhamomyces</taxon>
    </lineage>
</organism>
<dbReference type="PANTHER" id="PTHR22794">
    <property type="entry name" value="THAP DOMAIN PROTEIN 11"/>
    <property type="match status" value="1"/>
</dbReference>
<feature type="region of interest" description="Disordered" evidence="1">
    <location>
        <begin position="1"/>
        <end position="83"/>
    </location>
</feature>
<reference evidence="2" key="2">
    <citation type="submission" date="2021-01" db="EMBL/GenBank/DDBJ databases">
        <authorList>
            <person name="Schikora-Tamarit M.A."/>
        </authorList>
    </citation>
    <scope>NUCLEOTIDE SEQUENCE</scope>
    <source>
        <strain evidence="2">CBS6341</strain>
    </source>
</reference>
<comment type="caution">
    <text evidence="2">The sequence shown here is derived from an EMBL/GenBank/DDBJ whole genome shotgun (WGS) entry which is preliminary data.</text>
</comment>
<dbReference type="EMBL" id="JAEUBF010000206">
    <property type="protein sequence ID" value="KAH3679872.1"/>
    <property type="molecule type" value="Genomic_DNA"/>
</dbReference>
<feature type="compositionally biased region" description="Low complexity" evidence="1">
    <location>
        <begin position="138"/>
        <end position="149"/>
    </location>
</feature>
<feature type="compositionally biased region" description="Acidic residues" evidence="1">
    <location>
        <begin position="116"/>
        <end position="127"/>
    </location>
</feature>
<gene>
    <name evidence="2" type="ORF">WICMUC_000615</name>
</gene>
<evidence type="ECO:0000313" key="3">
    <source>
        <dbReference type="Proteomes" id="UP000769528"/>
    </source>
</evidence>